<reference evidence="7" key="1">
    <citation type="submission" date="2018-02" db="EMBL/GenBank/DDBJ databases">
        <authorList>
            <person name="Cohen D.B."/>
            <person name="Kent A.D."/>
        </authorList>
    </citation>
    <scope>NUCLEOTIDE SEQUENCE</scope>
</reference>
<dbReference type="EMBL" id="OIVN01001422">
    <property type="protein sequence ID" value="SPC93749.1"/>
    <property type="molecule type" value="Genomic_DNA"/>
</dbReference>
<dbReference type="GO" id="GO:0006816">
    <property type="term" value="P:calcium ion transport"/>
    <property type="evidence" value="ECO:0007669"/>
    <property type="project" value="TreeGrafter"/>
</dbReference>
<name>A0A2N9G0V3_FAGSY</name>
<evidence type="ECO:0000313" key="7">
    <source>
        <dbReference type="EMBL" id="SPC92714.1"/>
    </source>
</evidence>
<dbReference type="GO" id="GO:0005794">
    <property type="term" value="C:Golgi apparatus"/>
    <property type="evidence" value="ECO:0007669"/>
    <property type="project" value="TreeGrafter"/>
</dbReference>
<keyword evidence="2" id="KW-0812">Transmembrane</keyword>
<dbReference type="PANTHER" id="PTHR16875">
    <property type="entry name" value="SELENOPROTEIN K"/>
    <property type="match status" value="1"/>
</dbReference>
<keyword evidence="4" id="KW-1133">Transmembrane helix</keyword>
<comment type="subcellular location">
    <subcellularLocation>
        <location evidence="1">Membrane</location>
        <topology evidence="1">Single-pass membrane protein</topology>
    </subcellularLocation>
</comment>
<evidence type="ECO:0000256" key="1">
    <source>
        <dbReference type="ARBA" id="ARBA00004167"/>
    </source>
</evidence>
<proteinExistence type="predicted"/>
<dbReference type="InterPro" id="IPR024491">
    <property type="entry name" value="Se_SelK/SelG"/>
</dbReference>
<dbReference type="AlphaFoldDB" id="A0A2N9G0V3"/>
<dbReference type="Pfam" id="PF10961">
    <property type="entry name" value="SelK_SelG"/>
    <property type="match status" value="1"/>
</dbReference>
<evidence type="ECO:0000256" key="5">
    <source>
        <dbReference type="ARBA" id="ARBA00023136"/>
    </source>
</evidence>
<dbReference type="EMBL" id="OIVN01001332">
    <property type="protein sequence ID" value="SPC92714.1"/>
    <property type="molecule type" value="Genomic_DNA"/>
</dbReference>
<evidence type="ECO:0000256" key="3">
    <source>
        <dbReference type="ARBA" id="ARBA00022933"/>
    </source>
</evidence>
<feature type="compositionally biased region" description="Gly residues" evidence="6">
    <location>
        <begin position="111"/>
        <end position="126"/>
    </location>
</feature>
<dbReference type="GO" id="GO:0005789">
    <property type="term" value="C:endoplasmic reticulum membrane"/>
    <property type="evidence" value="ECO:0007669"/>
    <property type="project" value="TreeGrafter"/>
</dbReference>
<keyword evidence="3" id="KW-0712">Selenocysteine</keyword>
<evidence type="ECO:0000256" key="2">
    <source>
        <dbReference type="ARBA" id="ARBA00022692"/>
    </source>
</evidence>
<evidence type="ECO:0000313" key="8">
    <source>
        <dbReference type="EMBL" id="SPC93749.1"/>
    </source>
</evidence>
<sequence>MATYGEEELVANTHLLPIVVVRRKVGDLIREYVRSHPNSMALLSFGGTVLGVRLRAFSVVKSKRSIWKLRTITDFFWAIVNYISVFFATMFSMEKSDAYRKGSGAAKKWDGGGPGGPGGGPYGGGPRGPPRGLDNVRGLDSVRGADHSSLPACGSCCG</sequence>
<protein>
    <recommendedName>
        <fullName evidence="9">Selenoprotein K</fullName>
    </recommendedName>
</protein>
<gene>
    <name evidence="7" type="ORF">FSB_LOCUS20596</name>
    <name evidence="8" type="ORF">FSB_LOCUS21631</name>
</gene>
<evidence type="ECO:0000256" key="6">
    <source>
        <dbReference type="SAM" id="MobiDB-lite"/>
    </source>
</evidence>
<keyword evidence="5" id="KW-0472">Membrane</keyword>
<evidence type="ECO:0008006" key="9">
    <source>
        <dbReference type="Google" id="ProtNLM"/>
    </source>
</evidence>
<dbReference type="PANTHER" id="PTHR16875:SF0">
    <property type="entry name" value="SELENOPROTEIN K"/>
    <property type="match status" value="1"/>
</dbReference>
<accession>A0A2N9G0V3</accession>
<evidence type="ECO:0000256" key="4">
    <source>
        <dbReference type="ARBA" id="ARBA00022989"/>
    </source>
</evidence>
<dbReference type="GO" id="GO:0032469">
    <property type="term" value="P:endoplasmic reticulum calcium ion homeostasis"/>
    <property type="evidence" value="ECO:0007669"/>
    <property type="project" value="TreeGrafter"/>
</dbReference>
<organism evidence="7">
    <name type="scientific">Fagus sylvatica</name>
    <name type="common">Beechnut</name>
    <dbReference type="NCBI Taxonomy" id="28930"/>
    <lineage>
        <taxon>Eukaryota</taxon>
        <taxon>Viridiplantae</taxon>
        <taxon>Streptophyta</taxon>
        <taxon>Embryophyta</taxon>
        <taxon>Tracheophyta</taxon>
        <taxon>Spermatophyta</taxon>
        <taxon>Magnoliopsida</taxon>
        <taxon>eudicotyledons</taxon>
        <taxon>Gunneridae</taxon>
        <taxon>Pentapetalae</taxon>
        <taxon>rosids</taxon>
        <taxon>fabids</taxon>
        <taxon>Fagales</taxon>
        <taxon>Fagaceae</taxon>
        <taxon>Fagus</taxon>
    </lineage>
</organism>
<feature type="region of interest" description="Disordered" evidence="6">
    <location>
        <begin position="104"/>
        <end position="138"/>
    </location>
</feature>